<name>A0A0B0M9V4_GOSAR</name>
<evidence type="ECO:0000313" key="2">
    <source>
        <dbReference type="Proteomes" id="UP000032142"/>
    </source>
</evidence>
<accession>A0A0B0M9V4</accession>
<dbReference type="EMBL" id="JRRC01055831">
    <property type="protein sequence ID" value="KHF98887.1"/>
    <property type="molecule type" value="Genomic_DNA"/>
</dbReference>
<sequence length="43" mass="4891">MSQTCLTLAYNSSRCRCHVQTWSYTGSHNMADDVPNMSYTSSR</sequence>
<organism evidence="1 2">
    <name type="scientific">Gossypium arboreum</name>
    <name type="common">Tree cotton</name>
    <name type="synonym">Gossypium nanking</name>
    <dbReference type="NCBI Taxonomy" id="29729"/>
    <lineage>
        <taxon>Eukaryota</taxon>
        <taxon>Viridiplantae</taxon>
        <taxon>Streptophyta</taxon>
        <taxon>Embryophyta</taxon>
        <taxon>Tracheophyta</taxon>
        <taxon>Spermatophyta</taxon>
        <taxon>Magnoliopsida</taxon>
        <taxon>eudicotyledons</taxon>
        <taxon>Gunneridae</taxon>
        <taxon>Pentapetalae</taxon>
        <taxon>rosids</taxon>
        <taxon>malvids</taxon>
        <taxon>Malvales</taxon>
        <taxon>Malvaceae</taxon>
        <taxon>Malvoideae</taxon>
        <taxon>Gossypium</taxon>
    </lineage>
</organism>
<gene>
    <name evidence="1" type="ORF">F383_38055</name>
</gene>
<protein>
    <submittedName>
        <fullName evidence="1">Uncharacterized protein</fullName>
    </submittedName>
</protein>
<keyword evidence="2" id="KW-1185">Reference proteome</keyword>
<dbReference type="Proteomes" id="UP000032142">
    <property type="component" value="Unassembled WGS sequence"/>
</dbReference>
<comment type="caution">
    <text evidence="1">The sequence shown here is derived from an EMBL/GenBank/DDBJ whole genome shotgun (WGS) entry which is preliminary data.</text>
</comment>
<dbReference type="AlphaFoldDB" id="A0A0B0M9V4"/>
<proteinExistence type="predicted"/>
<evidence type="ECO:0000313" key="1">
    <source>
        <dbReference type="EMBL" id="KHF98887.1"/>
    </source>
</evidence>
<reference evidence="2" key="1">
    <citation type="submission" date="2014-09" db="EMBL/GenBank/DDBJ databases">
        <authorList>
            <person name="Mudge J."/>
            <person name="Ramaraj T."/>
            <person name="Lindquist I.E."/>
            <person name="Bharti A.K."/>
            <person name="Sundararajan A."/>
            <person name="Cameron C.T."/>
            <person name="Woodward J.E."/>
            <person name="May G.D."/>
            <person name="Brubaker C."/>
            <person name="Broadhvest J."/>
            <person name="Wilkins T.A."/>
        </authorList>
    </citation>
    <scope>NUCLEOTIDE SEQUENCE</scope>
    <source>
        <strain evidence="2">cv. AKA8401</strain>
    </source>
</reference>